<keyword evidence="6" id="KW-1185">Reference proteome</keyword>
<name>A0A177U200_9BASI</name>
<evidence type="ECO:0000256" key="1">
    <source>
        <dbReference type="SAM" id="MobiDB-lite"/>
    </source>
</evidence>
<evidence type="ECO:0000313" key="3">
    <source>
        <dbReference type="EMBL" id="CAD6924594.1"/>
    </source>
</evidence>
<proteinExistence type="predicted"/>
<reference evidence="4" key="2">
    <citation type="journal article" date="2019" name="IMA Fungus">
        <title>Genome sequencing and comparison of five Tilletia species to identify candidate genes for the detection of regulated species infecting wheat.</title>
        <authorList>
            <person name="Nguyen H.D.T."/>
            <person name="Sultana T."/>
            <person name="Kesanakurti P."/>
            <person name="Hambleton S."/>
        </authorList>
    </citation>
    <scope>NUCLEOTIDE SEQUENCE</scope>
    <source>
        <strain evidence="4">DAOMC 238032</strain>
    </source>
</reference>
<dbReference type="PROSITE" id="PS51471">
    <property type="entry name" value="FE2OG_OXY"/>
    <property type="match status" value="1"/>
</dbReference>
<accession>A0A177U200</accession>
<reference evidence="4" key="1">
    <citation type="submission" date="2016-04" db="EMBL/GenBank/DDBJ databases">
        <authorList>
            <person name="Nguyen H.D."/>
            <person name="Kesanakurti P."/>
            <person name="Cullis J."/>
            <person name="Levesque C.A."/>
            <person name="Hambleton S."/>
        </authorList>
    </citation>
    <scope>NUCLEOTIDE SEQUENCE</scope>
    <source>
        <strain evidence="4">DAOMC 238032</strain>
    </source>
</reference>
<evidence type="ECO:0000313" key="4">
    <source>
        <dbReference type="EMBL" id="KAE8252018.1"/>
    </source>
</evidence>
<dbReference type="InterPro" id="IPR005123">
    <property type="entry name" value="Oxoglu/Fe-dep_dioxygenase_dom"/>
</dbReference>
<evidence type="ECO:0000313" key="6">
    <source>
        <dbReference type="Proteomes" id="UP000836402"/>
    </source>
</evidence>
<gene>
    <name evidence="4" type="ORF">A4X03_0g6270</name>
    <name evidence="3" type="ORF">JKIAZH3_G9872</name>
</gene>
<dbReference type="Proteomes" id="UP000836402">
    <property type="component" value="Unassembled WGS sequence"/>
</dbReference>
<evidence type="ECO:0000259" key="2">
    <source>
        <dbReference type="PROSITE" id="PS51471"/>
    </source>
</evidence>
<comment type="caution">
    <text evidence="4">The sequence shown here is derived from an EMBL/GenBank/DDBJ whole genome shotgun (WGS) entry which is preliminary data.</text>
</comment>
<dbReference type="PANTHER" id="PTHR33099">
    <property type="entry name" value="FE2OG DIOXYGENASE DOMAIN-CONTAINING PROTEIN"/>
    <property type="match status" value="1"/>
</dbReference>
<sequence>MRKPSVTEGSEESDSEIGASSGPLATLAGLMYDAPVHLGDFSSGGPATDFLPAAPGLEIEGVGPVALPLHDAQMAEKIVSVCEKAPFGRGFDTVVDTAVRNSWQLHPSKVKITNPAWQSGLTAAAKVIADRFGVEGTPITLRPYKFLFYKEGGHFAKHRDTEKEDRMFATMVVQLPSAHTGGALEVYRQNEGTPTVHDFGAAKGTAPFQCHYAVHYADAEHALQPVTAGYRLAMVYSICWPEDWETPAPSLEHESRGAMIDALAQVSKERRTFHYFLEHMYTPKSVGAMGVNFFKGADRGIVANLRVLNDALPPEQRFRFYIAQAERNSSYYGEGGGYHNNRYDSDGDEFDDVDWTLQEGPYYEVSDLRPLRGGDPIPCNDFTLEDDAVLNPENKSRMALWRGHCTTHMEDYTGNAGPSKDTVYLKYVLIAWPANMADAFTMACRGLESSLGQILYGKRGSDLSSYSLEKLPPLAEAAAGKASKLDAYLRNFETLRQCFTWSSYSEKKCSSVLFTCLRALPDNEGLLTRHVKLLTAGTGPYSESDTLVTVARDHPLVWEAVQAAVVEAIRDRDFVDQAIELLHQMQQKGLPQATFAPFATSVLKVLKPASKSEVGNAALQTKLWEVVFHIGDGQGAELCAGLLSRYASFDLGETIKVHTAMVQAYKAKRTRYDAHMRAAIGPSLEPRISELVRSRQQYETRVSSARAWQFPLARFPGHEDIQNFLRGSSQTFKLTGFGCIADARDYLHKHCRSRLLQVHGSWTVTAGGSGRYSYVQVLKTDKYLRELKQKLARVDGMLPTLKAMRAVDAGAQGTAQSVSGAGADAEEPAAKKAKIEVIVID</sequence>
<reference evidence="3" key="3">
    <citation type="submission" date="2020-10" db="EMBL/GenBank/DDBJ databases">
        <authorList>
            <person name="Sedaghatjoo S."/>
        </authorList>
    </citation>
    <scope>NUCLEOTIDE SEQUENCE</scope>
    <source>
        <strain evidence="3">AZH3</strain>
    </source>
</reference>
<dbReference type="Pfam" id="PF13640">
    <property type="entry name" value="2OG-FeII_Oxy_3"/>
    <property type="match status" value="1"/>
</dbReference>
<evidence type="ECO:0000313" key="5">
    <source>
        <dbReference type="Proteomes" id="UP000077671"/>
    </source>
</evidence>
<dbReference type="InterPro" id="IPR044862">
    <property type="entry name" value="Pro_4_hyd_alph_FE2OG_OXY"/>
</dbReference>
<dbReference type="EMBL" id="LWDD02001159">
    <property type="protein sequence ID" value="KAE8252018.1"/>
    <property type="molecule type" value="Genomic_DNA"/>
</dbReference>
<feature type="region of interest" description="Disordered" evidence="1">
    <location>
        <begin position="1"/>
        <end position="20"/>
    </location>
</feature>
<organism evidence="4 5">
    <name type="scientific">Tilletia caries</name>
    <name type="common">wheat bunt fungus</name>
    <dbReference type="NCBI Taxonomy" id="13290"/>
    <lineage>
        <taxon>Eukaryota</taxon>
        <taxon>Fungi</taxon>
        <taxon>Dikarya</taxon>
        <taxon>Basidiomycota</taxon>
        <taxon>Ustilaginomycotina</taxon>
        <taxon>Exobasidiomycetes</taxon>
        <taxon>Tilletiales</taxon>
        <taxon>Tilletiaceae</taxon>
        <taxon>Tilletia</taxon>
    </lineage>
</organism>
<dbReference type="AlphaFoldDB" id="A0A177U200"/>
<protein>
    <recommendedName>
        <fullName evidence="2">Fe2OG dioxygenase domain-containing protein</fullName>
    </recommendedName>
</protein>
<dbReference type="EMBL" id="CAJHJG010002914">
    <property type="protein sequence ID" value="CAD6924594.1"/>
    <property type="molecule type" value="Genomic_DNA"/>
</dbReference>
<dbReference type="PANTHER" id="PTHR33099:SF7">
    <property type="entry name" value="MYND-TYPE DOMAIN-CONTAINING PROTEIN"/>
    <property type="match status" value="1"/>
</dbReference>
<feature type="domain" description="Fe2OG dioxygenase" evidence="2">
    <location>
        <begin position="137"/>
        <end position="240"/>
    </location>
</feature>
<dbReference type="Gene3D" id="2.60.120.620">
    <property type="entry name" value="q2cbj1_9rhob like domain"/>
    <property type="match status" value="1"/>
</dbReference>
<dbReference type="Proteomes" id="UP000077671">
    <property type="component" value="Unassembled WGS sequence"/>
</dbReference>